<keyword evidence="5 6" id="KW-0472">Membrane</keyword>
<evidence type="ECO:0000313" key="7">
    <source>
        <dbReference type="EMBL" id="SDO51350.1"/>
    </source>
</evidence>
<feature type="transmembrane region" description="Helical" evidence="6">
    <location>
        <begin position="106"/>
        <end position="125"/>
    </location>
</feature>
<sequence>MFRIKKLDIFIAKQFGLLFVGTFFICLFVLMMQFLWRYVDELIGKGLSMEILAQFFWYMALGLMPQAFPLAILLSSLIAYGNLGESSELTAIKAAGISLMQSMRSLIFIVLCIAGISFYFQNVVVPSANMQLKQLLVSMKQKSPELEIPEGTFYDGIPNSNLYVEKKDLKTGHLYGIMIYRQTGSYEDQTIILADSGMLQSTAEKKHLLLTLWNGEWFENMRSQDMGGTAEVPYRRESFGHKQILLDFDGDFNLADASNFTNDASAKSVMRILHDLDSIKLSNDSIGRSFFEEARNYTFRTEELTPQDSVKLQSLTAEDIPVMDSVYAKMNQDKQREVARQAARQAQNALSDVEMKSDYAKYQNRLERVHLLEAIGKFTLALSCIIFFFIGAPLGAIIRKGGLGVPVIVSVIVFLVFYLLDMTGMRMARDDNWTVWFGRSISTVVLAPLAVFFTYKANRDSTVFNIDAYRLLLMRILGLRMKRNITRKEVIIEEPKYRMDANMLQTINEDIAIYSETHKLLRWPSPIKVFFRAGDDHEIEHINEVLETTIEDLGYARDKHVLYTLNEYPIIATHAHTRPFEKKWLNIVSGLFLPLGIFFYCRMIRFRLRLYRDLRDISNTSNKLMPIIQELADKQKDKLLDETYKDYTKLEIQQNDGDIQAEQDK</sequence>
<gene>
    <name evidence="7" type="ORF">SAMN04487900_12339</name>
</gene>
<comment type="subcellular location">
    <subcellularLocation>
        <location evidence="1">Cell membrane</location>
        <topology evidence="1">Multi-pass membrane protein</topology>
    </subcellularLocation>
</comment>
<evidence type="ECO:0000256" key="2">
    <source>
        <dbReference type="ARBA" id="ARBA00022475"/>
    </source>
</evidence>
<evidence type="ECO:0000256" key="1">
    <source>
        <dbReference type="ARBA" id="ARBA00004651"/>
    </source>
</evidence>
<keyword evidence="4 6" id="KW-1133">Transmembrane helix</keyword>
<dbReference type="RefSeq" id="WP_091854790.1">
    <property type="nucleotide sequence ID" value="NZ_FNIW01000023.1"/>
</dbReference>
<proteinExistence type="predicted"/>
<name>A0A1H0K6H5_9BACT</name>
<dbReference type="Pfam" id="PF03739">
    <property type="entry name" value="LptF_LptG"/>
    <property type="match status" value="1"/>
</dbReference>
<feature type="transmembrane region" description="Helical" evidence="6">
    <location>
        <begin position="378"/>
        <end position="397"/>
    </location>
</feature>
<accession>A0A1H0K6H5</accession>
<feature type="transmembrane region" description="Helical" evidence="6">
    <location>
        <begin position="15"/>
        <end position="36"/>
    </location>
</feature>
<protein>
    <submittedName>
        <fullName evidence="7">Lipopolysaccharide export system permease protein</fullName>
    </submittedName>
</protein>
<dbReference type="InterPro" id="IPR005495">
    <property type="entry name" value="LptG/LptF_permease"/>
</dbReference>
<evidence type="ECO:0000313" key="8">
    <source>
        <dbReference type="Proteomes" id="UP000199134"/>
    </source>
</evidence>
<dbReference type="OrthoDB" id="1096108at2"/>
<dbReference type="Proteomes" id="UP000199134">
    <property type="component" value="Unassembled WGS sequence"/>
</dbReference>
<organism evidence="7 8">
    <name type="scientific">Prevotella communis</name>
    <dbReference type="NCBI Taxonomy" id="2913614"/>
    <lineage>
        <taxon>Bacteria</taxon>
        <taxon>Pseudomonadati</taxon>
        <taxon>Bacteroidota</taxon>
        <taxon>Bacteroidia</taxon>
        <taxon>Bacteroidales</taxon>
        <taxon>Prevotellaceae</taxon>
        <taxon>Prevotella</taxon>
    </lineage>
</organism>
<reference evidence="8" key="1">
    <citation type="submission" date="2016-10" db="EMBL/GenBank/DDBJ databases">
        <authorList>
            <person name="de Groot N.N."/>
        </authorList>
    </citation>
    <scope>NUCLEOTIDE SEQUENCE [LARGE SCALE GENOMIC DNA]</scope>
    <source>
        <strain evidence="8">BP1-145</strain>
    </source>
</reference>
<dbReference type="GO" id="GO:0015920">
    <property type="term" value="P:lipopolysaccharide transport"/>
    <property type="evidence" value="ECO:0007669"/>
    <property type="project" value="TreeGrafter"/>
</dbReference>
<dbReference type="PANTHER" id="PTHR33529">
    <property type="entry name" value="SLR0882 PROTEIN-RELATED"/>
    <property type="match status" value="1"/>
</dbReference>
<comment type="caution">
    <text evidence="7">The sequence shown here is derived from an EMBL/GenBank/DDBJ whole genome shotgun (WGS) entry which is preliminary data.</text>
</comment>
<dbReference type="GO" id="GO:0043190">
    <property type="term" value="C:ATP-binding cassette (ABC) transporter complex"/>
    <property type="evidence" value="ECO:0007669"/>
    <property type="project" value="TreeGrafter"/>
</dbReference>
<dbReference type="PANTHER" id="PTHR33529:SF6">
    <property type="entry name" value="YJGP_YJGQ FAMILY PERMEASE"/>
    <property type="match status" value="1"/>
</dbReference>
<evidence type="ECO:0000256" key="6">
    <source>
        <dbReference type="SAM" id="Phobius"/>
    </source>
</evidence>
<evidence type="ECO:0000256" key="3">
    <source>
        <dbReference type="ARBA" id="ARBA00022692"/>
    </source>
</evidence>
<feature type="transmembrane region" description="Helical" evidence="6">
    <location>
        <begin position="433"/>
        <end position="455"/>
    </location>
</feature>
<feature type="transmembrane region" description="Helical" evidence="6">
    <location>
        <begin position="584"/>
        <end position="601"/>
    </location>
</feature>
<keyword evidence="2" id="KW-1003">Cell membrane</keyword>
<dbReference type="AlphaFoldDB" id="A0A1H0K6H5"/>
<dbReference type="EMBL" id="FNIW01000023">
    <property type="protein sequence ID" value="SDO51350.1"/>
    <property type="molecule type" value="Genomic_DNA"/>
</dbReference>
<evidence type="ECO:0000256" key="5">
    <source>
        <dbReference type="ARBA" id="ARBA00023136"/>
    </source>
</evidence>
<feature type="transmembrane region" description="Helical" evidence="6">
    <location>
        <begin position="403"/>
        <end position="421"/>
    </location>
</feature>
<feature type="transmembrane region" description="Helical" evidence="6">
    <location>
        <begin position="56"/>
        <end position="80"/>
    </location>
</feature>
<evidence type="ECO:0000256" key="4">
    <source>
        <dbReference type="ARBA" id="ARBA00022989"/>
    </source>
</evidence>
<keyword evidence="3 6" id="KW-0812">Transmembrane</keyword>